<dbReference type="CDD" id="cd04493">
    <property type="entry name" value="BRCA2DBD_OB1"/>
    <property type="match status" value="1"/>
</dbReference>
<feature type="region of interest" description="Disordered" evidence="6">
    <location>
        <begin position="147"/>
        <end position="178"/>
    </location>
</feature>
<feature type="region of interest" description="Disordered" evidence="6">
    <location>
        <begin position="1787"/>
        <end position="1806"/>
    </location>
</feature>
<dbReference type="CTD" id="675"/>
<sequence length="2304" mass="262082">MNTNENTINSFASTLRNHHPQRTFSLYGENKNKGSGQQTYEVKDVIIGVVNQLKAIQNADSVITRSNVRSIPNTVKKLKFLPIRMVSVEQPQKQIQSHKFETQCVLDTQLIDIIENAEAIIDAEKGITQEFDTTFCQKDLDKFNNKPVDEEVSNIKNDIENNNSNKENKSSQPENNERNDVLSYIPTLFDDIKWADNNGEYGITQEFEKTFCNKNQDDNVENKMYATLIKNNNHEEDLIEKTDHANTSKAEMEYLESKNEQHNPYIGNKCDTLQEKSVINPTINNLSSTHGECDKIDLQSSVYFDTYEDDNNNYSSHGMVNSSNTEAPKSPILNKIHKNKSNTPSPIIFRLESFEKFESIALPIIENYDFETAKKVINSQIYDKELFIHTNAPCTVLHDRDKDKQKKSPVLKFEYSEKQTINQITMKEDIDLEELPSTCALLDNKSEILGELTYVGFQTASNKSIQVYSGSYNKAKTIFDNIDTEYVPETKLVSNMDSDTKMNTNRRVLVNFNNTTNTNKEIKICFDNPNLIQDANNVYNNEDTIKNSSKMHQKDVLQLPNIAKVNDEKYENLTEYLQIDNHILEEFDIDLVTNTNLQTAKSDQDDVTRCGTKLINVVAKEPVLNMKASNNNFVGFRTANNKMIKISAHALEKSKRIFDDIDNNDTLQHKHDSFEDLDYLRKTRNCSEDFHSIKSALNEKNQSFSLKDEQYVSKTVDKNALKLSKTGAFQIKKGLDKNGCDKENKENETQNNNETSISFEMDTKDSRRNIINQSKPTLKKPFNFPCDEVSNAFKGFTTASNKPIGISESALAKTKTLFYDIYTNAEISDSVVKIPSCDTKVEPRKDFQGCATASNKPVAISENALTRSQKVFQDIDNNEELSDVVNIRTYHAKSEPSKVFQGFTTANNKPVIISESALAKTNKLFHDIVVNEEPCDVLRIPACNTQEGLGKLFQGFPTASNQGFATASNKPVIVSESALAKTKKIFHDIVVSNESCDNHSIPACDTKEELGKAFQGFSTASNQPVAVSKDTLAKTKKLFQNIDVNEEICDNDFRVPAFDLKVEHNKAFRGFKTASNKSVNISESALVRSKILLHDIENNEELSDTIIKIPGFNTKVERGKTFQGFSTASNKPVAISDSALAKTKKIFQNIDVNEEICDNDFRIPANDSKVKPFNSFQSFTTASNKPVKICKSALAKSKKIFRDIDTEIIEDIKEDIFKTPFCKRDTNSCSQRLKTANNKAIPLSEKHLEKYRDIFRDINIEHKDVKDTCDDFDNLPEGKQPYRFENPDSQNFVTAGSKPLKISENAPAKSEKIFESMDIDFKNKQTGEYIKNQMQTANNSPINISEEALNKCRNLFNDFDESLIANTDSKLNLDGITSENGILEDFNTEIIKDFEETFCTEDFVKKNEITKSKRSGSPILLCPKAKKQKKIETPFITKKFVAPIKIKPTIIADPINKYKFSDDYKKNKKYILKEINEIEKLADIKYIDPYVLNFKLDTLLNFEFKGNRNDVDNDTDIWPTDKIKRLFENSVNKRIIPDGWMYNHLKLIIWKLICYEIRFPDVMKNICTIRNVLEQLKYRYKRELYNVERPALRKILERDEVSTRRMILCVAGLSAEGAELISVPNDIQNVELLLTDGWYCVKATTDRMIARLVCEGKIGVGTKLVIHGAELANCDQGIAPWEDTSLVRLKISGNSTRRARWDARLGFHGNGAILTRLSSVKPEGGRISHLRVLVTRVYPTLYIEKFPDGSTLTRSERLENNYQMKYETERQNQLEKLYDELERFSDQESQDSEGQCADDRAMDSGSQISRLMKRSRDREEFRANLTSTQACLLQQHSLKQKEKLVQALQSKFTELVKKRGLDTPRNVVPLVKIRAAEVETTGVSKAMITIWKPSETIQDMLAEGTWLDVYNVVPTSVRYSEIQISAGRQSVFQRSKLKETDKLKILAQSLKRQCYTIKNLQNPSINTDYNEVDTVGIIFMIEPNTIEFEMKNQPFQNVYLADEDKNIICVNFWGGIKKFGFQNILEVKQVVACINLQKRAGNTKRNIPQYRATEFSYFTKMSKMDSIRKMADSLASKFNSLDKRKFIHDCVALKNNFHSIKCGNTSHISPYRLNISDYNVYKNKAFIDSPLVKCTDINLNLSGLDFESTFKQADTQDLSPQALLRKRKVNEKIAKLKMYGEPPPLSTIHIINKSSDAEKAFKSPFAKNDISASVANPNVLPGNVEEVSSNLDCNINNDTNTLRPNKVVHKIDSSPILNRTHVKRASINPVKLNFSNAIDTSTKDPFAEDFEGSPPLSLDVNFLT</sequence>
<keyword evidence="3" id="KW-0238">DNA-binding</keyword>
<dbReference type="SMART" id="SM01341">
    <property type="entry name" value="Tower"/>
    <property type="match status" value="1"/>
</dbReference>
<organism evidence="8 9">
    <name type="scientific">Bicyclus anynana</name>
    <name type="common">Squinting bush brown butterfly</name>
    <dbReference type="NCBI Taxonomy" id="110368"/>
    <lineage>
        <taxon>Eukaryota</taxon>
        <taxon>Metazoa</taxon>
        <taxon>Ecdysozoa</taxon>
        <taxon>Arthropoda</taxon>
        <taxon>Hexapoda</taxon>
        <taxon>Insecta</taxon>
        <taxon>Pterygota</taxon>
        <taxon>Neoptera</taxon>
        <taxon>Endopterygota</taxon>
        <taxon>Lepidoptera</taxon>
        <taxon>Glossata</taxon>
        <taxon>Ditrysia</taxon>
        <taxon>Papilionoidea</taxon>
        <taxon>Nymphalidae</taxon>
        <taxon>Satyrinae</taxon>
        <taxon>Satyrini</taxon>
        <taxon>Mycalesina</taxon>
        <taxon>Bicyclus</taxon>
    </lineage>
</organism>
<dbReference type="PANTHER" id="PTHR11289">
    <property type="entry name" value="BREAST CANCER TYPE 2 SUSCEPTIBILITY PROTEIN BRCA2"/>
    <property type="match status" value="1"/>
</dbReference>
<reference evidence="9" key="1">
    <citation type="submission" date="2025-08" db="UniProtKB">
        <authorList>
            <consortium name="RefSeq"/>
        </authorList>
    </citation>
    <scope>IDENTIFICATION</scope>
</reference>
<dbReference type="InterPro" id="IPR015525">
    <property type="entry name" value="BRCA2"/>
</dbReference>
<dbReference type="SUPFAM" id="SSF81878">
    <property type="entry name" value="BRCA2 tower domain"/>
    <property type="match status" value="1"/>
</dbReference>
<dbReference type="InterPro" id="IPR015252">
    <property type="entry name" value="BRCA2_hlx"/>
</dbReference>
<dbReference type="Pfam" id="PF09103">
    <property type="entry name" value="BRCA-2_OB1"/>
    <property type="match status" value="1"/>
</dbReference>
<dbReference type="Pfam" id="PF00634">
    <property type="entry name" value="BRCA2"/>
    <property type="match status" value="8"/>
</dbReference>
<protein>
    <submittedName>
        <fullName evidence="9">Breast cancer type 2 susceptibility protein homolog</fullName>
    </submittedName>
</protein>
<proteinExistence type="predicted"/>
<dbReference type="InterPro" id="IPR015188">
    <property type="entry name" value="BRCA2_OB_3"/>
</dbReference>
<dbReference type="InterPro" id="IPR015187">
    <property type="entry name" value="BRCA2_OB_1"/>
</dbReference>
<accession>A0A6J1NMK6</accession>
<dbReference type="Pfam" id="PF09104">
    <property type="entry name" value="BRCA-2_OB3"/>
    <property type="match status" value="1"/>
</dbReference>
<keyword evidence="4" id="KW-0233">DNA recombination</keyword>
<evidence type="ECO:0000313" key="8">
    <source>
        <dbReference type="Proteomes" id="UP001652582"/>
    </source>
</evidence>
<dbReference type="InterPro" id="IPR002093">
    <property type="entry name" value="BRCA2_repeat"/>
</dbReference>
<dbReference type="Proteomes" id="UP001652582">
    <property type="component" value="Chromosome 8"/>
</dbReference>
<feature type="compositionally biased region" description="Low complexity" evidence="6">
    <location>
        <begin position="154"/>
        <end position="174"/>
    </location>
</feature>
<dbReference type="GO" id="GO:0005634">
    <property type="term" value="C:nucleus"/>
    <property type="evidence" value="ECO:0007669"/>
    <property type="project" value="TreeGrafter"/>
</dbReference>
<dbReference type="SUPFAM" id="SSF50249">
    <property type="entry name" value="Nucleic acid-binding proteins"/>
    <property type="match status" value="3"/>
</dbReference>
<evidence type="ECO:0000256" key="3">
    <source>
        <dbReference type="ARBA" id="ARBA00023125"/>
    </source>
</evidence>
<dbReference type="InterPro" id="IPR015205">
    <property type="entry name" value="Tower_dom"/>
</dbReference>
<dbReference type="PROSITE" id="PS50138">
    <property type="entry name" value="BRCA2_REPEAT"/>
    <property type="match status" value="11"/>
</dbReference>
<feature type="domain" description="Tower" evidence="7">
    <location>
        <begin position="1743"/>
        <end position="1782"/>
    </location>
</feature>
<dbReference type="InterPro" id="IPR036315">
    <property type="entry name" value="BRCA2_hlx_sf"/>
</dbReference>
<dbReference type="GeneID" id="112050359"/>
<dbReference type="GO" id="GO:0006355">
    <property type="term" value="P:regulation of DNA-templated transcription"/>
    <property type="evidence" value="ECO:0007669"/>
    <property type="project" value="TreeGrafter"/>
</dbReference>
<dbReference type="Gene3D" id="2.40.50.140">
    <property type="entry name" value="Nucleic acid-binding proteins"/>
    <property type="match status" value="4"/>
</dbReference>
<evidence type="ECO:0000256" key="2">
    <source>
        <dbReference type="ARBA" id="ARBA00022763"/>
    </source>
</evidence>
<dbReference type="PANTHER" id="PTHR11289:SF0">
    <property type="entry name" value="BREAST CANCER TYPE 2 SUSCEPTIBILITY PROTEIN"/>
    <property type="match status" value="1"/>
</dbReference>
<dbReference type="GO" id="GO:0000724">
    <property type="term" value="P:double-strand break repair via homologous recombination"/>
    <property type="evidence" value="ECO:0007669"/>
    <property type="project" value="InterPro"/>
</dbReference>
<dbReference type="SUPFAM" id="SSF81872">
    <property type="entry name" value="BRCA2 helical domain"/>
    <property type="match status" value="1"/>
</dbReference>
<keyword evidence="1" id="KW-0677">Repeat</keyword>
<keyword evidence="2" id="KW-0227">DNA damage</keyword>
<dbReference type="RefSeq" id="XP_023944381.1">
    <property type="nucleotide sequence ID" value="XM_024088613.2"/>
</dbReference>
<keyword evidence="8" id="KW-1185">Reference proteome</keyword>
<evidence type="ECO:0000256" key="6">
    <source>
        <dbReference type="SAM" id="MobiDB-lite"/>
    </source>
</evidence>
<dbReference type="Pfam" id="PF09169">
    <property type="entry name" value="BRCA-2_helical"/>
    <property type="match status" value="1"/>
</dbReference>
<gene>
    <name evidence="9" type="primary">LOC112050359</name>
</gene>
<keyword evidence="5" id="KW-0234">DNA repair</keyword>
<evidence type="ECO:0000259" key="7">
    <source>
        <dbReference type="SMART" id="SM01341"/>
    </source>
</evidence>
<name>A0A6J1NMK6_BICAN</name>
<evidence type="ECO:0000256" key="5">
    <source>
        <dbReference type="ARBA" id="ARBA00023204"/>
    </source>
</evidence>
<evidence type="ECO:0000256" key="4">
    <source>
        <dbReference type="ARBA" id="ARBA00023172"/>
    </source>
</evidence>
<dbReference type="OrthoDB" id="21095at2759"/>
<evidence type="ECO:0000256" key="1">
    <source>
        <dbReference type="ARBA" id="ARBA00022737"/>
    </source>
</evidence>
<dbReference type="InterPro" id="IPR012340">
    <property type="entry name" value="NA-bd_OB-fold"/>
</dbReference>
<dbReference type="GO" id="GO:0003677">
    <property type="term" value="F:DNA binding"/>
    <property type="evidence" value="ECO:0007669"/>
    <property type="project" value="UniProtKB-KW"/>
</dbReference>
<evidence type="ECO:0000313" key="9">
    <source>
        <dbReference type="RefSeq" id="XP_023944381.1"/>
    </source>
</evidence>
<dbReference type="KEGG" id="bany:112050359"/>